<feature type="region of interest" description="Disordered" evidence="5">
    <location>
        <begin position="271"/>
        <end position="499"/>
    </location>
</feature>
<keyword evidence="1" id="KW-0805">Transcription regulation</keyword>
<dbReference type="GO" id="GO:0008374">
    <property type="term" value="F:O-acyltransferase activity"/>
    <property type="evidence" value="ECO:0007669"/>
    <property type="project" value="TreeGrafter"/>
</dbReference>
<feature type="region of interest" description="Disordered" evidence="5">
    <location>
        <begin position="1"/>
        <end position="218"/>
    </location>
</feature>
<evidence type="ECO:0000259" key="6">
    <source>
        <dbReference type="PROSITE" id="PS50048"/>
    </source>
</evidence>
<accession>A0A1C1CD51</accession>
<dbReference type="PROSITE" id="PS00463">
    <property type="entry name" value="ZN2_CY6_FUNGAL_1"/>
    <property type="match status" value="1"/>
</dbReference>
<organism evidence="7 8">
    <name type="scientific">Cladophialophora carrionii</name>
    <dbReference type="NCBI Taxonomy" id="86049"/>
    <lineage>
        <taxon>Eukaryota</taxon>
        <taxon>Fungi</taxon>
        <taxon>Dikarya</taxon>
        <taxon>Ascomycota</taxon>
        <taxon>Pezizomycotina</taxon>
        <taxon>Eurotiomycetes</taxon>
        <taxon>Chaetothyriomycetidae</taxon>
        <taxon>Chaetothyriales</taxon>
        <taxon>Herpotrichiellaceae</taxon>
        <taxon>Cladophialophora</taxon>
    </lineage>
</organism>
<reference evidence="8" key="1">
    <citation type="submission" date="2015-07" db="EMBL/GenBank/DDBJ databases">
        <authorList>
            <person name="Teixeira M.M."/>
            <person name="Souza R.C."/>
            <person name="Almeida L.G."/>
            <person name="Vicente V.A."/>
            <person name="de Hoog S."/>
            <person name="Bocca A.L."/>
            <person name="de Almeida S.R."/>
            <person name="Vasconcelos A.T."/>
            <person name="Felipe M.S."/>
        </authorList>
    </citation>
    <scope>NUCLEOTIDE SEQUENCE [LARGE SCALE GENOMIC DNA]</scope>
    <source>
        <strain evidence="8">KSF</strain>
    </source>
</reference>
<dbReference type="Pfam" id="PF00172">
    <property type="entry name" value="Zn_clus"/>
    <property type="match status" value="1"/>
</dbReference>
<gene>
    <name evidence="7" type="ORF">CLCR_01854</name>
</gene>
<comment type="caution">
    <text evidence="7">The sequence shown here is derived from an EMBL/GenBank/DDBJ whole genome shotgun (WGS) entry which is preliminary data.</text>
</comment>
<dbReference type="Gene3D" id="4.10.240.10">
    <property type="entry name" value="Zn(2)-C6 fungal-type DNA-binding domain"/>
    <property type="match status" value="1"/>
</dbReference>
<feature type="compositionally biased region" description="Basic and acidic residues" evidence="5">
    <location>
        <begin position="66"/>
        <end position="76"/>
    </location>
</feature>
<dbReference type="InterPro" id="IPR011004">
    <property type="entry name" value="Trimer_LpxA-like_sf"/>
</dbReference>
<dbReference type="GO" id="GO:0008270">
    <property type="term" value="F:zinc ion binding"/>
    <property type="evidence" value="ECO:0007669"/>
    <property type="project" value="InterPro"/>
</dbReference>
<dbReference type="InterPro" id="IPR001451">
    <property type="entry name" value="Hexapep"/>
</dbReference>
<dbReference type="InterPro" id="IPR051159">
    <property type="entry name" value="Hexapeptide_acetyltransf"/>
</dbReference>
<keyword evidence="3" id="KW-0804">Transcription</keyword>
<protein>
    <recommendedName>
        <fullName evidence="6">Zn(2)-C6 fungal-type domain-containing protein</fullName>
    </recommendedName>
</protein>
<feature type="compositionally biased region" description="Polar residues" evidence="5">
    <location>
        <begin position="54"/>
        <end position="65"/>
    </location>
</feature>
<dbReference type="CDD" id="cd00067">
    <property type="entry name" value="GAL4"/>
    <property type="match status" value="1"/>
</dbReference>
<dbReference type="InterPro" id="IPR001138">
    <property type="entry name" value="Zn2Cys6_DnaBD"/>
</dbReference>
<keyword evidence="4" id="KW-0539">Nucleus</keyword>
<feature type="compositionally biased region" description="Polar residues" evidence="5">
    <location>
        <begin position="7"/>
        <end position="21"/>
    </location>
</feature>
<name>A0A1C1CD51_9EURO</name>
<proteinExistence type="predicted"/>
<feature type="compositionally biased region" description="Pro residues" evidence="5">
    <location>
        <begin position="435"/>
        <end position="449"/>
    </location>
</feature>
<dbReference type="eggNOG" id="KOG4750">
    <property type="taxonomic scope" value="Eukaryota"/>
</dbReference>
<evidence type="ECO:0000256" key="4">
    <source>
        <dbReference type="ARBA" id="ARBA00023242"/>
    </source>
</evidence>
<evidence type="ECO:0000256" key="1">
    <source>
        <dbReference type="ARBA" id="ARBA00023015"/>
    </source>
</evidence>
<dbReference type="SUPFAM" id="SSF51161">
    <property type="entry name" value="Trimeric LpxA-like enzymes"/>
    <property type="match status" value="1"/>
</dbReference>
<evidence type="ECO:0000256" key="5">
    <source>
        <dbReference type="SAM" id="MobiDB-lite"/>
    </source>
</evidence>
<dbReference type="VEuPathDB" id="FungiDB:CLCR_01854"/>
<dbReference type="SUPFAM" id="SSF57701">
    <property type="entry name" value="Zn2/Cys6 DNA-binding domain"/>
    <property type="match status" value="1"/>
</dbReference>
<dbReference type="SMART" id="SM00066">
    <property type="entry name" value="GAL4"/>
    <property type="match status" value="1"/>
</dbReference>
<dbReference type="Proteomes" id="UP000094526">
    <property type="component" value="Unassembled WGS sequence"/>
</dbReference>
<feature type="compositionally biased region" description="Polar residues" evidence="5">
    <location>
        <begin position="186"/>
        <end position="210"/>
    </location>
</feature>
<dbReference type="PANTHER" id="PTHR23416:SF76">
    <property type="entry name" value="ZN(II)2CYS6 TRANSCRIPTION FACTOR (EUROFUNG)"/>
    <property type="match status" value="1"/>
</dbReference>
<dbReference type="EMBL" id="LGRB01000015">
    <property type="protein sequence ID" value="OCT46455.1"/>
    <property type="molecule type" value="Genomic_DNA"/>
</dbReference>
<dbReference type="InterPro" id="IPR036864">
    <property type="entry name" value="Zn2-C6_fun-type_DNA-bd_sf"/>
</dbReference>
<keyword evidence="8" id="KW-1185">Reference proteome</keyword>
<evidence type="ECO:0000256" key="2">
    <source>
        <dbReference type="ARBA" id="ARBA00023125"/>
    </source>
</evidence>
<dbReference type="Pfam" id="PF00132">
    <property type="entry name" value="Hexapep"/>
    <property type="match status" value="1"/>
</dbReference>
<dbReference type="STRING" id="86049.A0A1C1CD51"/>
<dbReference type="GO" id="GO:0000981">
    <property type="term" value="F:DNA-binding transcription factor activity, RNA polymerase II-specific"/>
    <property type="evidence" value="ECO:0007669"/>
    <property type="project" value="InterPro"/>
</dbReference>
<evidence type="ECO:0000313" key="8">
    <source>
        <dbReference type="Proteomes" id="UP000094526"/>
    </source>
</evidence>
<dbReference type="Gene3D" id="2.160.10.10">
    <property type="entry name" value="Hexapeptide repeat proteins"/>
    <property type="match status" value="1"/>
</dbReference>
<feature type="compositionally biased region" description="Polar residues" evidence="5">
    <location>
        <begin position="468"/>
        <end position="482"/>
    </location>
</feature>
<dbReference type="PROSITE" id="PS50048">
    <property type="entry name" value="ZN2_CY6_FUNGAL_2"/>
    <property type="match status" value="1"/>
</dbReference>
<keyword evidence="2" id="KW-0238">DNA-binding</keyword>
<feature type="compositionally biased region" description="Polar residues" evidence="5">
    <location>
        <begin position="146"/>
        <end position="158"/>
    </location>
</feature>
<sequence length="705" mass="77350">MVLTPPVSHNSSEYDITSSPDAGSRRFVAVKAASDNGRSPRPPTRYTPTDEASENSVSSRMSSPREQSRRDSERPSQGHAGMYPQPNGQEHAGHKRKRSDVEDSLPYSEQRPHEYSPSIRPEPQHMANRALHVLGSGSHNAAPYYQNGTEQHNGQTWHSEGPVQSHPPANVRPNTSEAQMAEVLQRESSVSEAPSRSWESQPTTNGQAASDQYGHEAITPPTTVALKRKRNFSNRTKTGCLTCRTRKKKCDEARPRCDNCLRGGFECKGYISTTGVDPTQPTPVRTPVPLQSKDDQGDVSESSPYTGSHMDALHASRPPVHHDGGQARPAPMSENDGSRPASYGSSPPRNGPPNRLQYPGQPQRPQQHTQSSYSSDHLPALSDANRSEQPLSARPQAMPRPPAQGTPYPQPPPPSHQGQTSMPMQYPPQHTAPPTQGPSHPPPAPPPLQQPSQWNQRGYTPTHPPSAGPSTTPIHTRMSSSGFDHPRSSFKVSSQEDVEKSKMLRSVHYNYFDATLLYERQRCDRAVERYNAACKLDSGLGEQEVRNLFVKVIDPSQDTTHRLPSHNHSKGHIGPNVKIEAPFTCTYGYNLKVQEDVYIGKGCYFDDSGTIEIGPRTIIAPFVTILTTDYGKDLVHRKGTRGPHWSAGDVFIAANVIIGARAVIYPGVRIEEGATVEPGAVVCESLTTNQIQRASRARIDDAIPL</sequence>
<dbReference type="OrthoDB" id="25818at2759"/>
<evidence type="ECO:0000256" key="3">
    <source>
        <dbReference type="ARBA" id="ARBA00023163"/>
    </source>
</evidence>
<dbReference type="VEuPathDB" id="FungiDB:G647_01190"/>
<evidence type="ECO:0000313" key="7">
    <source>
        <dbReference type="EMBL" id="OCT46455.1"/>
    </source>
</evidence>
<dbReference type="GO" id="GO:0003677">
    <property type="term" value="F:DNA binding"/>
    <property type="evidence" value="ECO:0007669"/>
    <property type="project" value="UniProtKB-KW"/>
</dbReference>
<feature type="domain" description="Zn(2)-C6 fungal-type" evidence="6">
    <location>
        <begin position="239"/>
        <end position="267"/>
    </location>
</feature>
<dbReference type="PANTHER" id="PTHR23416">
    <property type="entry name" value="SIALIC ACID SYNTHASE-RELATED"/>
    <property type="match status" value="1"/>
</dbReference>
<dbReference type="AlphaFoldDB" id="A0A1C1CD51"/>
<feature type="compositionally biased region" description="Pro residues" evidence="5">
    <location>
        <begin position="398"/>
        <end position="415"/>
    </location>
</feature>
<feature type="compositionally biased region" description="Polar residues" evidence="5">
    <location>
        <begin position="363"/>
        <end position="375"/>
    </location>
</feature>